<dbReference type="PIRSF" id="PIRSF001327">
    <property type="entry name" value="Arsenical_pump-driving_ATPase"/>
    <property type="match status" value="1"/>
</dbReference>
<evidence type="ECO:0000259" key="2">
    <source>
        <dbReference type="SMART" id="SM00382"/>
    </source>
</evidence>
<evidence type="ECO:0000313" key="4">
    <source>
        <dbReference type="Proteomes" id="UP000199309"/>
    </source>
</evidence>
<dbReference type="InterPro" id="IPR025723">
    <property type="entry name" value="ArsA/GET3_ATPase-like"/>
</dbReference>
<sequence>MKIALYDPAETAATKYLFFTGKGGVGKTSIACATAVSLADAGEKILLVSTDPASNLQDVFGIPLNDAGVAIADVPRLVVANLDPLTAAAEYRESVIGAYRGKLPDSAIKNVEEQLSGSCTVEIAAFNAFSEFLTNAEKAEEFDHIIFDTAPTGHTLRMLQLPSAWSGFISESKHGASCLGQLSGLEDKKEMYKKAVHTLADNRLTTIILVTRPETAPIREAQRASHELEALEIRNQVLVINGLLETYDANDTVETALFKKQQEALQEIPQSLVRQSVTMVPLRAYNITGLDNVRHLLSYSGHTPVVSTLQHSNAYTLSDVVDEIEASNKKVIFTMGKGGVGKTTIAAAIALGLHRKGKKVRLATTDPADHLNLVMGQEKDISVSHINEKGELKKYQEEVLAKARQTMPEDDLEYVKEDLRSPCTQEIAVFRAFADIVAKSRDEIVVLDTAPTGHTILLLESTQNYNQQIENSGGAVSDAEKELLPRLKDPNETEVIIVTLAETTPFYEAKRLLDDLKRAGLAVKWWVINASYSMADTKSDFLKAKAAAELQWIHEVDNISDGQYAVIPWKPFEVKGEKLLELL</sequence>
<dbReference type="STRING" id="349095.SAMN05660299_00478"/>
<protein>
    <submittedName>
        <fullName evidence="3">Arsenite efflux ATP-binding protein ArsA (TC 3.A.4.1.1)</fullName>
    </submittedName>
</protein>
<evidence type="ECO:0000256" key="1">
    <source>
        <dbReference type="ARBA" id="ARBA00011040"/>
    </source>
</evidence>
<dbReference type="NCBIfam" id="TIGR00345">
    <property type="entry name" value="GET3_arsA_TRC40"/>
    <property type="match status" value="1"/>
</dbReference>
<comment type="similarity">
    <text evidence="1">Belongs to the arsA ATPase family.</text>
</comment>
<keyword evidence="3" id="KW-0067">ATP-binding</keyword>
<keyword evidence="4" id="KW-1185">Reference proteome</keyword>
<dbReference type="InterPro" id="IPR027541">
    <property type="entry name" value="Ars_ATPase"/>
</dbReference>
<dbReference type="AlphaFoldDB" id="A0A1G9RJF1"/>
<dbReference type="PANTHER" id="PTHR10803">
    <property type="entry name" value="ARSENICAL PUMP-DRIVING ATPASE ARSENITE-TRANSLOCATING ATPASE"/>
    <property type="match status" value="1"/>
</dbReference>
<dbReference type="InterPro" id="IPR027417">
    <property type="entry name" value="P-loop_NTPase"/>
</dbReference>
<dbReference type="GO" id="GO:0005524">
    <property type="term" value="F:ATP binding"/>
    <property type="evidence" value="ECO:0007669"/>
    <property type="project" value="UniProtKB-KW"/>
</dbReference>
<dbReference type="RefSeq" id="WP_091647832.1">
    <property type="nucleotide sequence ID" value="NZ_FNHQ01000003.1"/>
</dbReference>
<dbReference type="CDD" id="cd02035">
    <property type="entry name" value="ArsA"/>
    <property type="match status" value="2"/>
</dbReference>
<dbReference type="SMART" id="SM00382">
    <property type="entry name" value="AAA"/>
    <property type="match status" value="2"/>
</dbReference>
<dbReference type="InterPro" id="IPR016300">
    <property type="entry name" value="ATPase_ArsA/GET3"/>
</dbReference>
<dbReference type="SUPFAM" id="SSF52540">
    <property type="entry name" value="P-loop containing nucleoside triphosphate hydrolases"/>
    <property type="match status" value="2"/>
</dbReference>
<dbReference type="GO" id="GO:0016887">
    <property type="term" value="F:ATP hydrolysis activity"/>
    <property type="evidence" value="ECO:0007669"/>
    <property type="project" value="InterPro"/>
</dbReference>
<feature type="domain" description="AAA+ ATPase" evidence="2">
    <location>
        <begin position="328"/>
        <end position="519"/>
    </location>
</feature>
<feature type="domain" description="AAA+ ATPase" evidence="2">
    <location>
        <begin position="13"/>
        <end position="234"/>
    </location>
</feature>
<keyword evidence="3" id="KW-0547">Nucleotide-binding</keyword>
<dbReference type="GO" id="GO:0015446">
    <property type="term" value="F:ATPase-coupled arsenite transmembrane transporter activity"/>
    <property type="evidence" value="ECO:0007669"/>
    <property type="project" value="InterPro"/>
</dbReference>
<organism evidence="3 4">
    <name type="scientific">Megasphaera paucivorans</name>
    <dbReference type="NCBI Taxonomy" id="349095"/>
    <lineage>
        <taxon>Bacteria</taxon>
        <taxon>Bacillati</taxon>
        <taxon>Bacillota</taxon>
        <taxon>Negativicutes</taxon>
        <taxon>Veillonellales</taxon>
        <taxon>Veillonellaceae</taxon>
        <taxon>Megasphaera</taxon>
    </lineage>
</organism>
<dbReference type="NCBIfam" id="TIGR04291">
    <property type="entry name" value="arsen_driv_ArsA"/>
    <property type="match status" value="1"/>
</dbReference>
<proteinExistence type="inferred from homology"/>
<dbReference type="Gene3D" id="3.40.50.300">
    <property type="entry name" value="P-loop containing nucleotide triphosphate hydrolases"/>
    <property type="match status" value="2"/>
</dbReference>
<dbReference type="EMBL" id="FNHQ01000003">
    <property type="protein sequence ID" value="SDM23190.1"/>
    <property type="molecule type" value="Genomic_DNA"/>
</dbReference>
<gene>
    <name evidence="3" type="ORF">SAMN05660299_00478</name>
</gene>
<dbReference type="Proteomes" id="UP000199309">
    <property type="component" value="Unassembled WGS sequence"/>
</dbReference>
<evidence type="ECO:0000313" key="3">
    <source>
        <dbReference type="EMBL" id="SDM23190.1"/>
    </source>
</evidence>
<dbReference type="Pfam" id="PF02374">
    <property type="entry name" value="ArsA_ATPase"/>
    <property type="match status" value="3"/>
</dbReference>
<accession>A0A1G9RJF1</accession>
<dbReference type="PANTHER" id="PTHR10803:SF3">
    <property type="entry name" value="ATPASE GET3"/>
    <property type="match status" value="1"/>
</dbReference>
<reference evidence="3 4" key="1">
    <citation type="submission" date="2016-10" db="EMBL/GenBank/DDBJ databases">
        <authorList>
            <person name="de Groot N.N."/>
        </authorList>
    </citation>
    <scope>NUCLEOTIDE SEQUENCE [LARGE SCALE GENOMIC DNA]</scope>
    <source>
        <strain evidence="3 4">DSM 16981</strain>
    </source>
</reference>
<dbReference type="OrthoDB" id="9780677at2"/>
<name>A0A1G9RJF1_9FIRM</name>
<dbReference type="InterPro" id="IPR003593">
    <property type="entry name" value="AAA+_ATPase"/>
</dbReference>